<comment type="caution">
    <text evidence="1">The sequence shown here is derived from an EMBL/GenBank/DDBJ whole genome shotgun (WGS) entry which is preliminary data.</text>
</comment>
<accession>A0ABQ7B014</accession>
<protein>
    <submittedName>
        <fullName evidence="1">Uncharacterized protein</fullName>
    </submittedName>
</protein>
<keyword evidence="2" id="KW-1185">Reference proteome</keyword>
<proteinExistence type="predicted"/>
<dbReference type="EMBL" id="QGKV02001556">
    <property type="protein sequence ID" value="KAF3519603.1"/>
    <property type="molecule type" value="Genomic_DNA"/>
</dbReference>
<dbReference type="Proteomes" id="UP000266723">
    <property type="component" value="Unassembled WGS sequence"/>
</dbReference>
<name>A0ABQ7B014_BRACR</name>
<organism evidence="1 2">
    <name type="scientific">Brassica cretica</name>
    <name type="common">Mustard</name>
    <dbReference type="NCBI Taxonomy" id="69181"/>
    <lineage>
        <taxon>Eukaryota</taxon>
        <taxon>Viridiplantae</taxon>
        <taxon>Streptophyta</taxon>
        <taxon>Embryophyta</taxon>
        <taxon>Tracheophyta</taxon>
        <taxon>Spermatophyta</taxon>
        <taxon>Magnoliopsida</taxon>
        <taxon>eudicotyledons</taxon>
        <taxon>Gunneridae</taxon>
        <taxon>Pentapetalae</taxon>
        <taxon>rosids</taxon>
        <taxon>malvids</taxon>
        <taxon>Brassicales</taxon>
        <taxon>Brassicaceae</taxon>
        <taxon>Brassiceae</taxon>
        <taxon>Brassica</taxon>
    </lineage>
</organism>
<reference evidence="1 2" key="1">
    <citation type="journal article" date="2020" name="BMC Genomics">
        <title>Intraspecific diversification of the crop wild relative Brassica cretica Lam. using demographic model selection.</title>
        <authorList>
            <person name="Kioukis A."/>
            <person name="Michalopoulou V.A."/>
            <person name="Briers L."/>
            <person name="Pirintsos S."/>
            <person name="Studholme D.J."/>
            <person name="Pavlidis P."/>
            <person name="Sarris P.F."/>
        </authorList>
    </citation>
    <scope>NUCLEOTIDE SEQUENCE [LARGE SCALE GENOMIC DNA]</scope>
    <source>
        <strain evidence="2">cv. PFS-1207/04</strain>
    </source>
</reference>
<evidence type="ECO:0000313" key="2">
    <source>
        <dbReference type="Proteomes" id="UP000266723"/>
    </source>
</evidence>
<evidence type="ECO:0000313" key="1">
    <source>
        <dbReference type="EMBL" id="KAF3519603.1"/>
    </source>
</evidence>
<gene>
    <name evidence="1" type="ORF">DY000_02060088</name>
</gene>
<sequence length="91" mass="10502">MCVKIPSRVRVHVFSNRYSQDKAYTFTAKMRSVEGYVRRYLVRCRLDGQVAKYMEVPIKLALIGCGLQNCTCDGRCSKELVSLYVSNLFHM</sequence>